<keyword evidence="1" id="KW-1133">Transmembrane helix</keyword>
<evidence type="ECO:0000313" key="4">
    <source>
        <dbReference type="Proteomes" id="UP000024836"/>
    </source>
</evidence>
<dbReference type="OrthoDB" id="7028951at2"/>
<dbReference type="Gene3D" id="2.40.50.1020">
    <property type="entry name" value="LytTr DNA-binding domain"/>
    <property type="match status" value="1"/>
</dbReference>
<sequence length="234" mass="26134">MLIVWLFLTAIVSYSGPFGTYMALELPTRATYWGCVVALSIVTGCAIRLIVEHFMTESHRLVKSLVHAVIMSTILAPLFYHGSVALMPGFKDQIPHLKALAVTIFFVAIAVTTTRNLWISAHTPMAHQNEVRLLARLEPEMRGRILRLCAGDHCVEVYTEHGTSTLRMRFSDALGELTETPGMQVHRSHWVARDAIVGHMIDKGRLFLKLEDGAMVPVSRNYRSHVEESGLLVA</sequence>
<dbReference type="RefSeq" id="WP_035249148.1">
    <property type="nucleotide sequence ID" value="NZ_AQQY01000002.1"/>
</dbReference>
<protein>
    <submittedName>
        <fullName evidence="3">Response regulator receiver protein</fullName>
    </submittedName>
</protein>
<dbReference type="eggNOG" id="COG3279">
    <property type="taxonomic scope" value="Bacteria"/>
</dbReference>
<name>A0A058ZPI9_9RHOB</name>
<proteinExistence type="predicted"/>
<evidence type="ECO:0000313" key="3">
    <source>
        <dbReference type="EMBL" id="KCV83082.1"/>
    </source>
</evidence>
<dbReference type="SMART" id="SM00850">
    <property type="entry name" value="LytTR"/>
    <property type="match status" value="1"/>
</dbReference>
<organism evidence="3 4">
    <name type="scientific">Actibacterium atlanticum</name>
    <dbReference type="NCBI Taxonomy" id="1461693"/>
    <lineage>
        <taxon>Bacteria</taxon>
        <taxon>Pseudomonadati</taxon>
        <taxon>Pseudomonadota</taxon>
        <taxon>Alphaproteobacteria</taxon>
        <taxon>Rhodobacterales</taxon>
        <taxon>Roseobacteraceae</taxon>
        <taxon>Actibacterium</taxon>
    </lineage>
</organism>
<dbReference type="Pfam" id="PF04397">
    <property type="entry name" value="LytTR"/>
    <property type="match status" value="1"/>
</dbReference>
<dbReference type="STRING" id="1461693.ATO10_05712"/>
<accession>A0A058ZPI9</accession>
<keyword evidence="1" id="KW-0812">Transmembrane</keyword>
<reference evidence="3 4" key="1">
    <citation type="submission" date="2013-04" db="EMBL/GenBank/DDBJ databases">
        <title>Shimia sp. 22II-S11-Z10 Genome Sequencing.</title>
        <authorList>
            <person name="Lai Q."/>
            <person name="Li G."/>
            <person name="Shao Z."/>
        </authorList>
    </citation>
    <scope>NUCLEOTIDE SEQUENCE [LARGE SCALE GENOMIC DNA]</scope>
    <source>
        <strain evidence="4">22II-S11-Z10</strain>
    </source>
</reference>
<dbReference type="GO" id="GO:0003677">
    <property type="term" value="F:DNA binding"/>
    <property type="evidence" value="ECO:0007669"/>
    <property type="project" value="InterPro"/>
</dbReference>
<dbReference type="InterPro" id="IPR007492">
    <property type="entry name" value="LytTR_DNA-bd_dom"/>
</dbReference>
<dbReference type="AlphaFoldDB" id="A0A058ZPI9"/>
<dbReference type="Proteomes" id="UP000024836">
    <property type="component" value="Unassembled WGS sequence"/>
</dbReference>
<keyword evidence="1" id="KW-0472">Membrane</keyword>
<evidence type="ECO:0000256" key="1">
    <source>
        <dbReference type="SAM" id="Phobius"/>
    </source>
</evidence>
<feature type="transmembrane region" description="Helical" evidence="1">
    <location>
        <begin position="100"/>
        <end position="118"/>
    </location>
</feature>
<gene>
    <name evidence="3" type="ORF">ATO10_05712</name>
</gene>
<dbReference type="EMBL" id="AQQY01000002">
    <property type="protein sequence ID" value="KCV83082.1"/>
    <property type="molecule type" value="Genomic_DNA"/>
</dbReference>
<feature type="transmembrane region" description="Helical" evidence="1">
    <location>
        <begin position="31"/>
        <end position="50"/>
    </location>
</feature>
<comment type="caution">
    <text evidence="3">The sequence shown here is derived from an EMBL/GenBank/DDBJ whole genome shotgun (WGS) entry which is preliminary data.</text>
</comment>
<dbReference type="PATRIC" id="fig|1461693.3.peg.1164"/>
<keyword evidence="4" id="KW-1185">Reference proteome</keyword>
<dbReference type="PROSITE" id="PS50930">
    <property type="entry name" value="HTH_LYTTR"/>
    <property type="match status" value="1"/>
</dbReference>
<evidence type="ECO:0000259" key="2">
    <source>
        <dbReference type="PROSITE" id="PS50930"/>
    </source>
</evidence>
<feature type="transmembrane region" description="Helical" evidence="1">
    <location>
        <begin position="62"/>
        <end position="80"/>
    </location>
</feature>
<feature type="domain" description="HTH LytTR-type" evidence="2">
    <location>
        <begin position="145"/>
        <end position="232"/>
    </location>
</feature>